<dbReference type="InterPro" id="IPR008226">
    <property type="entry name" value="Mini3_fam"/>
</dbReference>
<dbReference type="Proteomes" id="UP000886865">
    <property type="component" value="Unassembled WGS sequence"/>
</dbReference>
<dbReference type="InterPro" id="IPR036389">
    <property type="entry name" value="RNase_III_sf"/>
</dbReference>
<evidence type="ECO:0000256" key="2">
    <source>
        <dbReference type="ARBA" id="ARBA00022759"/>
    </source>
</evidence>
<dbReference type="SUPFAM" id="SSF69065">
    <property type="entry name" value="RNase III domain-like"/>
    <property type="match status" value="1"/>
</dbReference>
<keyword evidence="3" id="KW-0378">Hydrolase</keyword>
<evidence type="ECO:0000256" key="3">
    <source>
        <dbReference type="ARBA" id="ARBA00022801"/>
    </source>
</evidence>
<dbReference type="PIRSF" id="PIRSF005520">
    <property type="entry name" value="UCP005520"/>
    <property type="match status" value="1"/>
</dbReference>
<dbReference type="InterPro" id="IPR000999">
    <property type="entry name" value="RNase_III_dom"/>
</dbReference>
<sequence>MEKFDIRQCAYIGDAVFELFVREICIEKAKTQKTMHNFSIKYVNANFQAHLLNELQDFFSEKEKEIIRRGRNLKISISKKNNPQIHSLASAFEVIVGYFYLYNKDRLKDFFENVKKYLNN</sequence>
<keyword evidence="1" id="KW-0540">Nuclease</keyword>
<name>A0A9D1JX70_9BACT</name>
<gene>
    <name evidence="5" type="ORF">IAA86_04010</name>
</gene>
<evidence type="ECO:0000259" key="4">
    <source>
        <dbReference type="Pfam" id="PF00636"/>
    </source>
</evidence>
<dbReference type="Gene3D" id="1.10.1520.10">
    <property type="entry name" value="Ribonuclease III domain"/>
    <property type="match status" value="1"/>
</dbReference>
<comment type="caution">
    <text evidence="5">The sequence shown here is derived from an EMBL/GenBank/DDBJ whole genome shotgun (WGS) entry which is preliminary data.</text>
</comment>
<feature type="domain" description="RNase III" evidence="4">
    <location>
        <begin position="9"/>
        <end position="102"/>
    </location>
</feature>
<evidence type="ECO:0000256" key="1">
    <source>
        <dbReference type="ARBA" id="ARBA00022722"/>
    </source>
</evidence>
<reference evidence="5" key="1">
    <citation type="submission" date="2020-10" db="EMBL/GenBank/DDBJ databases">
        <authorList>
            <person name="Gilroy R."/>
        </authorList>
    </citation>
    <scope>NUCLEOTIDE SEQUENCE</scope>
    <source>
        <strain evidence="5">CHK152-2871</strain>
    </source>
</reference>
<dbReference type="PANTHER" id="PTHR34276:SF1">
    <property type="entry name" value="MINI-RIBONUCLEASE 3"/>
    <property type="match status" value="1"/>
</dbReference>
<accession>A0A9D1JX70</accession>
<dbReference type="PANTHER" id="PTHR34276">
    <property type="entry name" value="MINI-RIBONUCLEASE 3"/>
    <property type="match status" value="1"/>
</dbReference>
<keyword evidence="2" id="KW-0255">Endonuclease</keyword>
<dbReference type="GO" id="GO:0006396">
    <property type="term" value="P:RNA processing"/>
    <property type="evidence" value="ECO:0007669"/>
    <property type="project" value="InterPro"/>
</dbReference>
<dbReference type="AlphaFoldDB" id="A0A9D1JX70"/>
<protein>
    <submittedName>
        <fullName evidence="5">Ribonuclease III</fullName>
    </submittedName>
</protein>
<dbReference type="Pfam" id="PF00636">
    <property type="entry name" value="Ribonuclease_3"/>
    <property type="match status" value="1"/>
</dbReference>
<dbReference type="HAMAP" id="MF_01468">
    <property type="entry name" value="RNase_Mini_III"/>
    <property type="match status" value="1"/>
</dbReference>
<reference evidence="5" key="2">
    <citation type="journal article" date="2021" name="PeerJ">
        <title>Extensive microbial diversity within the chicken gut microbiome revealed by metagenomics and culture.</title>
        <authorList>
            <person name="Gilroy R."/>
            <person name="Ravi A."/>
            <person name="Getino M."/>
            <person name="Pursley I."/>
            <person name="Horton D.L."/>
            <person name="Alikhan N.F."/>
            <person name="Baker D."/>
            <person name="Gharbi K."/>
            <person name="Hall N."/>
            <person name="Watson M."/>
            <person name="Adriaenssens E.M."/>
            <person name="Foster-Nyarko E."/>
            <person name="Jarju S."/>
            <person name="Secka A."/>
            <person name="Antonio M."/>
            <person name="Oren A."/>
            <person name="Chaudhuri R.R."/>
            <person name="La Ragione R."/>
            <person name="Hildebrand F."/>
            <person name="Pallen M.J."/>
        </authorList>
    </citation>
    <scope>NUCLEOTIDE SEQUENCE</scope>
    <source>
        <strain evidence="5">CHK152-2871</strain>
    </source>
</reference>
<proteinExistence type="inferred from homology"/>
<dbReference type="EMBL" id="DVJQ01000034">
    <property type="protein sequence ID" value="HIS74169.1"/>
    <property type="molecule type" value="Genomic_DNA"/>
</dbReference>
<dbReference type="GO" id="GO:0004525">
    <property type="term" value="F:ribonuclease III activity"/>
    <property type="evidence" value="ECO:0007669"/>
    <property type="project" value="InterPro"/>
</dbReference>
<organism evidence="5 6">
    <name type="scientific">Candidatus Galligastranaerophilus intestinavium</name>
    <dbReference type="NCBI Taxonomy" id="2840836"/>
    <lineage>
        <taxon>Bacteria</taxon>
        <taxon>Candidatus Galligastranaerophilus</taxon>
    </lineage>
</organism>
<evidence type="ECO:0000313" key="5">
    <source>
        <dbReference type="EMBL" id="HIS74169.1"/>
    </source>
</evidence>
<evidence type="ECO:0000313" key="6">
    <source>
        <dbReference type="Proteomes" id="UP000886865"/>
    </source>
</evidence>